<proteinExistence type="inferred from homology"/>
<evidence type="ECO:0000313" key="6">
    <source>
        <dbReference type="Proteomes" id="UP000005239"/>
    </source>
</evidence>
<evidence type="ECO:0000256" key="3">
    <source>
        <dbReference type="ARBA" id="ARBA00022801"/>
    </source>
</evidence>
<evidence type="ECO:0000256" key="4">
    <source>
        <dbReference type="RuleBase" id="RU361235"/>
    </source>
</evidence>
<comment type="similarity">
    <text evidence="1 4">Belongs to the type-B carboxylesterase/lipase family.</text>
</comment>
<evidence type="ECO:0000256" key="2">
    <source>
        <dbReference type="ARBA" id="ARBA00022487"/>
    </source>
</evidence>
<dbReference type="Proteomes" id="UP000005239">
    <property type="component" value="Unassembled WGS sequence"/>
</dbReference>
<keyword evidence="3 4" id="KW-0378">Hydrolase</keyword>
<reference evidence="6" key="1">
    <citation type="journal article" date="2008" name="Nat. Genet.">
        <title>The Pristionchus pacificus genome provides a unique perspective on nematode lifestyle and parasitism.</title>
        <authorList>
            <person name="Dieterich C."/>
            <person name="Clifton S.W."/>
            <person name="Schuster L.N."/>
            <person name="Chinwalla A."/>
            <person name="Delehaunty K."/>
            <person name="Dinkelacker I."/>
            <person name="Fulton L."/>
            <person name="Fulton R."/>
            <person name="Godfrey J."/>
            <person name="Minx P."/>
            <person name="Mitreva M."/>
            <person name="Roeseler W."/>
            <person name="Tian H."/>
            <person name="Witte H."/>
            <person name="Yang S.P."/>
            <person name="Wilson R.K."/>
            <person name="Sommer R.J."/>
        </authorList>
    </citation>
    <scope>NUCLEOTIDE SEQUENCE [LARGE SCALE GENOMIC DNA]</scope>
    <source>
        <strain evidence="6">PS312</strain>
    </source>
</reference>
<gene>
    <name evidence="5" type="primary">WBGene00093887</name>
</gene>
<name>A0A2A6B9J0_PRIPA</name>
<organism evidence="5 6">
    <name type="scientific">Pristionchus pacificus</name>
    <name type="common">Parasitic nematode worm</name>
    <dbReference type="NCBI Taxonomy" id="54126"/>
    <lineage>
        <taxon>Eukaryota</taxon>
        <taxon>Metazoa</taxon>
        <taxon>Ecdysozoa</taxon>
        <taxon>Nematoda</taxon>
        <taxon>Chromadorea</taxon>
        <taxon>Rhabditida</taxon>
        <taxon>Rhabditina</taxon>
        <taxon>Diplogasteromorpha</taxon>
        <taxon>Diplogasteroidea</taxon>
        <taxon>Neodiplogasteridae</taxon>
        <taxon>Pristionchus</taxon>
    </lineage>
</organism>
<sequence length="546" mass="61730">MGILFSYPDSRIVGTTCGSVQGRRLIYKGDKQVDAFQGIPFAKPPVGDLRFRKPEPPEKWEGVKATKKFARRPYQAPFFYIDNLIRGCPSEDCLYLNVFTPCWEPPKEGCPVMMFIHGGGFEIGDTISYGDRNICENIVTRDVIFITIQYRLGYLGFFSTEDEACPGNLGLWDQVAALKWVNENIEAFGGNKNNITVLGQSAGGVSTDMLHISPHSTGLFHKMIPMAGNAHLAVIASNRNMALHSKKKVARLGISDYKNSFELLEKLRRISASKFLEPVKLFRKKNPEEPEFGMFETVPNLDDRDFFPDTVDELRKRAIPKPLMTGITREEGTLFVLTKKCTEQSLNEVISLTCCEARNKDKLAQELRILYVNETLEDSKEKFSTAIVEVASDYYMNAGTLQLCRNTVATQDKPAYLYILDHFNPKVMGILAWFMPIKLATHGGELTYLFNKGFFGKYPSMTKEDQTVMDAFVTSFTNFAKYGNPNGSDPSHSELPTEWTQVTKENPGRSYVLTGEKNYMREDFFQGRTAKFIEILAKHRSTTSDE</sequence>
<dbReference type="OrthoDB" id="19653at2759"/>
<dbReference type="PROSITE" id="PS00122">
    <property type="entry name" value="CARBOXYLESTERASE_B_1"/>
    <property type="match status" value="1"/>
</dbReference>
<accession>A0A8R1Y4R0</accession>
<dbReference type="EnsemblMetazoa" id="PPA04333.1">
    <property type="protein sequence ID" value="PPA04333.1"/>
    <property type="gene ID" value="WBGene00093887"/>
</dbReference>
<reference evidence="5" key="2">
    <citation type="submission" date="2022-06" db="UniProtKB">
        <authorList>
            <consortium name="EnsemblMetazoa"/>
        </authorList>
    </citation>
    <scope>IDENTIFICATION</scope>
    <source>
        <strain evidence="5">PS312</strain>
    </source>
</reference>
<dbReference type="EC" id="3.1.1.-" evidence="4"/>
<dbReference type="SUPFAM" id="SSF53474">
    <property type="entry name" value="alpha/beta-Hydrolases"/>
    <property type="match status" value="1"/>
</dbReference>
<evidence type="ECO:0000256" key="1">
    <source>
        <dbReference type="ARBA" id="ARBA00005964"/>
    </source>
</evidence>
<dbReference type="AlphaFoldDB" id="A0A2A6B9J0"/>
<dbReference type="Gene3D" id="3.40.50.1820">
    <property type="entry name" value="alpha/beta hydrolase"/>
    <property type="match status" value="1"/>
</dbReference>
<dbReference type="Pfam" id="PF00135">
    <property type="entry name" value="COesterase"/>
    <property type="match status" value="1"/>
</dbReference>
<dbReference type="InterPro" id="IPR002018">
    <property type="entry name" value="CarbesteraseB"/>
</dbReference>
<dbReference type="GO" id="GO:0052689">
    <property type="term" value="F:carboxylic ester hydrolase activity"/>
    <property type="evidence" value="ECO:0007669"/>
    <property type="project" value="UniProtKB-KW"/>
</dbReference>
<dbReference type="PANTHER" id="PTHR44590">
    <property type="entry name" value="CARBOXYLIC ESTER HYDROLASE-RELATED"/>
    <property type="match status" value="1"/>
</dbReference>
<dbReference type="InterPro" id="IPR019826">
    <property type="entry name" value="Carboxylesterase_B_AS"/>
</dbReference>
<protein>
    <recommendedName>
        <fullName evidence="4">Carboxylic ester hydrolase</fullName>
        <ecNumber evidence="4">3.1.1.-</ecNumber>
    </recommendedName>
</protein>
<keyword evidence="6" id="KW-1185">Reference proteome</keyword>
<dbReference type="InterPro" id="IPR019819">
    <property type="entry name" value="Carboxylesterase_B_CS"/>
</dbReference>
<accession>A0A2A6B9J0</accession>
<keyword evidence="2" id="KW-0719">Serine esterase</keyword>
<dbReference type="PROSITE" id="PS00941">
    <property type="entry name" value="CARBOXYLESTERASE_B_2"/>
    <property type="match status" value="1"/>
</dbReference>
<dbReference type="PANTHER" id="PTHR44590:SF3">
    <property type="entry name" value="CARBOXYLESTERASE TYPE B DOMAIN-CONTAINING PROTEIN"/>
    <property type="match status" value="1"/>
</dbReference>
<dbReference type="InterPro" id="IPR029058">
    <property type="entry name" value="AB_hydrolase_fold"/>
</dbReference>
<evidence type="ECO:0000313" key="5">
    <source>
        <dbReference type="EnsemblMetazoa" id="PPA04333.1"/>
    </source>
</evidence>